<evidence type="ECO:0000256" key="1">
    <source>
        <dbReference type="SAM" id="MobiDB-lite"/>
    </source>
</evidence>
<organism evidence="2 3">
    <name type="scientific">Nothoprocta perdicaria</name>
    <name type="common">Chilean tinamou</name>
    <name type="synonym">Crypturus perdicarius</name>
    <dbReference type="NCBI Taxonomy" id="30464"/>
    <lineage>
        <taxon>Eukaryota</taxon>
        <taxon>Metazoa</taxon>
        <taxon>Chordata</taxon>
        <taxon>Craniata</taxon>
        <taxon>Vertebrata</taxon>
        <taxon>Euteleostomi</taxon>
        <taxon>Archelosauria</taxon>
        <taxon>Archosauria</taxon>
        <taxon>Dinosauria</taxon>
        <taxon>Saurischia</taxon>
        <taxon>Theropoda</taxon>
        <taxon>Coelurosauria</taxon>
        <taxon>Aves</taxon>
        <taxon>Palaeognathae</taxon>
        <taxon>Tinamiformes</taxon>
        <taxon>Tinamidae</taxon>
        <taxon>Nothoprocta</taxon>
    </lineage>
</organism>
<feature type="region of interest" description="Disordered" evidence="1">
    <location>
        <begin position="48"/>
        <end position="68"/>
    </location>
</feature>
<evidence type="ECO:0000313" key="3">
    <source>
        <dbReference type="Proteomes" id="UP000694420"/>
    </source>
</evidence>
<proteinExistence type="predicted"/>
<feature type="compositionally biased region" description="Basic and acidic residues" evidence="1">
    <location>
        <begin position="50"/>
        <end position="68"/>
    </location>
</feature>
<name>A0A8C7EFK6_NOTPE</name>
<dbReference type="Proteomes" id="UP000694420">
    <property type="component" value="Unplaced"/>
</dbReference>
<protein>
    <submittedName>
        <fullName evidence="2">Uncharacterized protein</fullName>
    </submittedName>
</protein>
<reference evidence="2" key="1">
    <citation type="submission" date="2025-08" db="UniProtKB">
        <authorList>
            <consortium name="Ensembl"/>
        </authorList>
    </citation>
    <scope>IDENTIFICATION</scope>
</reference>
<accession>A0A8C7EFK6</accession>
<sequence>MAEDDGLADGDAAVDVAEGAVLVPAALAHEVVLADGAERELLLPQLDDDGVGHELRGELPHGRLEGGREEQQLAVGAQRPAGTHEALRVDHDVGLVQHEDADGAGVEEAPLEAPVEHGARRADDDLLLQPRARRHCGPKKTLFTIINY</sequence>
<reference evidence="2" key="2">
    <citation type="submission" date="2025-09" db="UniProtKB">
        <authorList>
            <consortium name="Ensembl"/>
        </authorList>
    </citation>
    <scope>IDENTIFICATION</scope>
</reference>
<dbReference type="AlphaFoldDB" id="A0A8C7EFK6"/>
<dbReference type="Ensembl" id="ENSNPET00000016593.1">
    <property type="protein sequence ID" value="ENSNPEP00000016192.1"/>
    <property type="gene ID" value="ENSNPEG00000012061.1"/>
</dbReference>
<keyword evidence="3" id="KW-1185">Reference proteome</keyword>
<evidence type="ECO:0000313" key="2">
    <source>
        <dbReference type="Ensembl" id="ENSNPEP00000016192.1"/>
    </source>
</evidence>